<dbReference type="GO" id="GO:0006364">
    <property type="term" value="P:rRNA processing"/>
    <property type="evidence" value="ECO:0007669"/>
    <property type="project" value="UniProtKB-UniRule"/>
</dbReference>
<feature type="active site" evidence="9">
    <location>
        <position position="128"/>
    </location>
</feature>
<dbReference type="GO" id="GO:0006397">
    <property type="term" value="P:mRNA processing"/>
    <property type="evidence" value="ECO:0007669"/>
    <property type="project" value="UniProtKB-UniRule"/>
</dbReference>
<dbReference type="GO" id="GO:0005737">
    <property type="term" value="C:cytoplasm"/>
    <property type="evidence" value="ECO:0007669"/>
    <property type="project" value="UniProtKB-SubCell"/>
</dbReference>
<feature type="binding site" evidence="9">
    <location>
        <position position="53"/>
    </location>
    <ligand>
        <name>Mg(2+)</name>
        <dbReference type="ChEBI" id="CHEBI:18420"/>
    </ligand>
</feature>
<evidence type="ECO:0000313" key="14">
    <source>
        <dbReference type="Proteomes" id="UP000317243"/>
    </source>
</evidence>
<feature type="compositionally biased region" description="Low complexity" evidence="10">
    <location>
        <begin position="250"/>
        <end position="266"/>
    </location>
</feature>
<comment type="function">
    <text evidence="9">Digests double-stranded RNA. Involved in the processing of primary rRNA transcript to yield the immediate precursors to the large and small rRNAs (23S and 16S). Processes some mRNAs, and tRNAs when they are encoded in the rRNA operon. Processes pre-crRNA and tracrRNA of type II CRISPR loci if present in the organism.</text>
</comment>
<dbReference type="Pfam" id="PF14622">
    <property type="entry name" value="Ribonucleas_3_3"/>
    <property type="match status" value="1"/>
</dbReference>
<evidence type="ECO:0000256" key="4">
    <source>
        <dbReference type="ARBA" id="ARBA00022664"/>
    </source>
</evidence>
<dbReference type="GO" id="GO:0003725">
    <property type="term" value="F:double-stranded RNA binding"/>
    <property type="evidence" value="ECO:0007669"/>
    <property type="project" value="TreeGrafter"/>
</dbReference>
<evidence type="ECO:0000256" key="7">
    <source>
        <dbReference type="ARBA" id="ARBA00022801"/>
    </source>
</evidence>
<dbReference type="Gene3D" id="3.30.160.20">
    <property type="match status" value="1"/>
</dbReference>
<dbReference type="GO" id="GO:0010468">
    <property type="term" value="P:regulation of gene expression"/>
    <property type="evidence" value="ECO:0007669"/>
    <property type="project" value="TreeGrafter"/>
</dbReference>
<evidence type="ECO:0000256" key="3">
    <source>
        <dbReference type="ARBA" id="ARBA00022552"/>
    </source>
</evidence>
<dbReference type="CDD" id="cd10845">
    <property type="entry name" value="DSRM_RNAse_III_family"/>
    <property type="match status" value="1"/>
</dbReference>
<evidence type="ECO:0000256" key="9">
    <source>
        <dbReference type="HAMAP-Rule" id="MF_00104"/>
    </source>
</evidence>
<dbReference type="Gene3D" id="1.10.1520.10">
    <property type="entry name" value="Ribonuclease III domain"/>
    <property type="match status" value="1"/>
</dbReference>
<comment type="similarity">
    <text evidence="2">Belongs to the ribonuclease III family.</text>
</comment>
<dbReference type="NCBIfam" id="TIGR02191">
    <property type="entry name" value="RNaseIII"/>
    <property type="match status" value="1"/>
</dbReference>
<evidence type="ECO:0000256" key="8">
    <source>
        <dbReference type="ARBA" id="ARBA00022884"/>
    </source>
</evidence>
<reference evidence="13 14" key="1">
    <citation type="submission" date="2019-02" db="EMBL/GenBank/DDBJ databases">
        <title>Deep-cultivation of Planctomycetes and their phenomic and genomic characterization uncovers novel biology.</title>
        <authorList>
            <person name="Wiegand S."/>
            <person name="Jogler M."/>
            <person name="Boedeker C."/>
            <person name="Pinto D."/>
            <person name="Vollmers J."/>
            <person name="Rivas-Marin E."/>
            <person name="Kohn T."/>
            <person name="Peeters S.H."/>
            <person name="Heuer A."/>
            <person name="Rast P."/>
            <person name="Oberbeckmann S."/>
            <person name="Bunk B."/>
            <person name="Jeske O."/>
            <person name="Meyerdierks A."/>
            <person name="Storesund J.E."/>
            <person name="Kallscheuer N."/>
            <person name="Luecker S."/>
            <person name="Lage O.M."/>
            <person name="Pohl T."/>
            <person name="Merkel B.J."/>
            <person name="Hornburger P."/>
            <person name="Mueller R.-W."/>
            <person name="Bruemmer F."/>
            <person name="Labrenz M."/>
            <person name="Spormann A.M."/>
            <person name="Op Den Camp H."/>
            <person name="Overmann J."/>
            <person name="Amann R."/>
            <person name="Jetten M.S.M."/>
            <person name="Mascher T."/>
            <person name="Medema M.H."/>
            <person name="Devos D.P."/>
            <person name="Kaster A.-K."/>
            <person name="Ovreas L."/>
            <person name="Rohde M."/>
            <person name="Galperin M.Y."/>
            <person name="Jogler C."/>
        </authorList>
    </citation>
    <scope>NUCLEOTIDE SEQUENCE [LARGE SCALE GENOMIC DNA]</scope>
    <source>
        <strain evidence="13 14">KOR42</strain>
    </source>
</reference>
<keyword evidence="9" id="KW-0819">tRNA processing</keyword>
<sequence length="266" mass="28940">MSSQPASQLPESDALAACQNVLRYRFKDQDLLIRCLTHASAARTRLESNERMEFLGDAILGAAVCEELFHRFPESSEGELTRIKSVVVSRATCARLIRQLKLDDVLVLGKGITTSSSVPNSVLATAFEAIIGGIYLDGGYEAACSFIGWVLDEDISNAAESTIGVNYKSLFQQRMQKVLGETPVYTVMDERGPDHSKCFQVTAVVGDREFIPAWGPSKKVAEQRAARNALAQLDGESLPLQKNSDGASCETSVQQDDSSEESSPQD</sequence>
<dbReference type="SUPFAM" id="SSF54768">
    <property type="entry name" value="dsRNA-binding domain-like"/>
    <property type="match status" value="1"/>
</dbReference>
<comment type="subcellular location">
    <subcellularLocation>
        <location evidence="9">Cytoplasm</location>
    </subcellularLocation>
</comment>
<dbReference type="PANTHER" id="PTHR11207">
    <property type="entry name" value="RIBONUCLEASE III"/>
    <property type="match status" value="1"/>
</dbReference>
<feature type="domain" description="RNase III" evidence="12">
    <location>
        <begin position="15"/>
        <end position="139"/>
    </location>
</feature>
<feature type="active site" evidence="9">
    <location>
        <position position="57"/>
    </location>
</feature>
<dbReference type="RefSeq" id="WP_146509363.1">
    <property type="nucleotide sequence ID" value="NZ_SIHI01000001.1"/>
</dbReference>
<comment type="catalytic activity">
    <reaction evidence="1 9">
        <text>Endonucleolytic cleavage to 5'-phosphomonoester.</text>
        <dbReference type="EC" id="3.1.26.3"/>
    </reaction>
</comment>
<dbReference type="FunFam" id="1.10.1520.10:FF:000001">
    <property type="entry name" value="Ribonuclease 3"/>
    <property type="match status" value="1"/>
</dbReference>
<keyword evidence="9" id="KW-0479">Metal-binding</keyword>
<comment type="caution">
    <text evidence="9">Lacks conserved residue(s) required for the propagation of feature annotation.</text>
</comment>
<evidence type="ECO:0000256" key="5">
    <source>
        <dbReference type="ARBA" id="ARBA00022722"/>
    </source>
</evidence>
<feature type="binding site" evidence="9">
    <location>
        <position position="128"/>
    </location>
    <ligand>
        <name>Mg(2+)</name>
        <dbReference type="ChEBI" id="CHEBI:18420"/>
    </ligand>
</feature>
<organism evidence="13 14">
    <name type="scientific">Thalassoglobus neptunius</name>
    <dbReference type="NCBI Taxonomy" id="1938619"/>
    <lineage>
        <taxon>Bacteria</taxon>
        <taxon>Pseudomonadati</taxon>
        <taxon>Planctomycetota</taxon>
        <taxon>Planctomycetia</taxon>
        <taxon>Planctomycetales</taxon>
        <taxon>Planctomycetaceae</taxon>
        <taxon>Thalassoglobus</taxon>
    </lineage>
</organism>
<keyword evidence="5 9" id="KW-0540">Nuclease</keyword>
<accession>A0A5C5X6K1</accession>
<dbReference type="PROSITE" id="PS50142">
    <property type="entry name" value="RNASE_3_2"/>
    <property type="match status" value="1"/>
</dbReference>
<comment type="subunit">
    <text evidence="9">Homodimer.</text>
</comment>
<dbReference type="HAMAP" id="MF_00104">
    <property type="entry name" value="RNase_III"/>
    <property type="match status" value="1"/>
</dbReference>
<evidence type="ECO:0000256" key="6">
    <source>
        <dbReference type="ARBA" id="ARBA00022759"/>
    </source>
</evidence>
<keyword evidence="4 9" id="KW-0507">mRNA processing</keyword>
<feature type="domain" description="DRBM" evidence="11">
    <location>
        <begin position="166"/>
        <end position="235"/>
    </location>
</feature>
<dbReference type="EC" id="3.1.26.3" evidence="9"/>
<keyword evidence="3 9" id="KW-0698">rRNA processing</keyword>
<dbReference type="InterPro" id="IPR000999">
    <property type="entry name" value="RNase_III_dom"/>
</dbReference>
<dbReference type="InterPro" id="IPR014720">
    <property type="entry name" value="dsRBD_dom"/>
</dbReference>
<dbReference type="GO" id="GO:0004525">
    <property type="term" value="F:ribonuclease III activity"/>
    <property type="evidence" value="ECO:0007669"/>
    <property type="project" value="UniProtKB-UniRule"/>
</dbReference>
<keyword evidence="9" id="KW-0963">Cytoplasm</keyword>
<feature type="region of interest" description="Disordered" evidence="10">
    <location>
        <begin position="234"/>
        <end position="266"/>
    </location>
</feature>
<proteinExistence type="inferred from homology"/>
<dbReference type="InterPro" id="IPR011907">
    <property type="entry name" value="RNase_III"/>
</dbReference>
<dbReference type="AlphaFoldDB" id="A0A5C5X6K1"/>
<dbReference type="PROSITE" id="PS00517">
    <property type="entry name" value="RNASE_3_1"/>
    <property type="match status" value="1"/>
</dbReference>
<name>A0A5C5X6K1_9PLAN</name>
<evidence type="ECO:0000259" key="12">
    <source>
        <dbReference type="PROSITE" id="PS50142"/>
    </source>
</evidence>
<dbReference type="InterPro" id="IPR036389">
    <property type="entry name" value="RNase_III_sf"/>
</dbReference>
<dbReference type="Pfam" id="PF00035">
    <property type="entry name" value="dsrm"/>
    <property type="match status" value="1"/>
</dbReference>
<dbReference type="SUPFAM" id="SSF69065">
    <property type="entry name" value="RNase III domain-like"/>
    <property type="match status" value="1"/>
</dbReference>
<dbReference type="SMART" id="SM00358">
    <property type="entry name" value="DSRM"/>
    <property type="match status" value="1"/>
</dbReference>
<evidence type="ECO:0000313" key="13">
    <source>
        <dbReference type="EMBL" id="TWT58747.1"/>
    </source>
</evidence>
<evidence type="ECO:0000259" key="11">
    <source>
        <dbReference type="PROSITE" id="PS50137"/>
    </source>
</evidence>
<dbReference type="CDD" id="cd00593">
    <property type="entry name" value="RIBOc"/>
    <property type="match status" value="1"/>
</dbReference>
<keyword evidence="9" id="KW-0460">Magnesium</keyword>
<dbReference type="GO" id="GO:0008033">
    <property type="term" value="P:tRNA processing"/>
    <property type="evidence" value="ECO:0007669"/>
    <property type="project" value="UniProtKB-KW"/>
</dbReference>
<dbReference type="EMBL" id="SIHI01000001">
    <property type="protein sequence ID" value="TWT58747.1"/>
    <property type="molecule type" value="Genomic_DNA"/>
</dbReference>
<gene>
    <name evidence="9 13" type="primary">rnc</name>
    <name evidence="13" type="ORF">KOR42_21330</name>
</gene>
<keyword evidence="6 9" id="KW-0255">Endonuclease</keyword>
<keyword evidence="14" id="KW-1185">Reference proteome</keyword>
<keyword evidence="9" id="KW-0699">rRNA-binding</keyword>
<evidence type="ECO:0000256" key="1">
    <source>
        <dbReference type="ARBA" id="ARBA00000109"/>
    </source>
</evidence>
<dbReference type="PANTHER" id="PTHR11207:SF0">
    <property type="entry name" value="RIBONUCLEASE 3"/>
    <property type="match status" value="1"/>
</dbReference>
<dbReference type="SMART" id="SM00535">
    <property type="entry name" value="RIBOc"/>
    <property type="match status" value="1"/>
</dbReference>
<dbReference type="GO" id="GO:0019843">
    <property type="term" value="F:rRNA binding"/>
    <property type="evidence" value="ECO:0007669"/>
    <property type="project" value="UniProtKB-KW"/>
</dbReference>
<evidence type="ECO:0000256" key="10">
    <source>
        <dbReference type="SAM" id="MobiDB-lite"/>
    </source>
</evidence>
<protein>
    <recommendedName>
        <fullName evidence="9">Ribonuclease 3</fullName>
        <ecNumber evidence="9">3.1.26.3</ecNumber>
    </recommendedName>
    <alternativeName>
        <fullName evidence="9">Ribonuclease III</fullName>
        <shortName evidence="9">RNase III</shortName>
    </alternativeName>
</protein>
<dbReference type="PROSITE" id="PS50137">
    <property type="entry name" value="DS_RBD"/>
    <property type="match status" value="1"/>
</dbReference>
<keyword evidence="8 9" id="KW-0694">RNA-binding</keyword>
<evidence type="ECO:0000256" key="2">
    <source>
        <dbReference type="ARBA" id="ARBA00010183"/>
    </source>
</evidence>
<comment type="caution">
    <text evidence="13">The sequence shown here is derived from an EMBL/GenBank/DDBJ whole genome shotgun (WGS) entry which is preliminary data.</text>
</comment>
<dbReference type="GO" id="GO:0046872">
    <property type="term" value="F:metal ion binding"/>
    <property type="evidence" value="ECO:0007669"/>
    <property type="project" value="UniProtKB-KW"/>
</dbReference>
<comment type="cofactor">
    <cofactor evidence="9">
        <name>Mg(2+)</name>
        <dbReference type="ChEBI" id="CHEBI:18420"/>
    </cofactor>
</comment>
<keyword evidence="7 9" id="KW-0378">Hydrolase</keyword>
<dbReference type="OrthoDB" id="9805026at2"/>
<dbReference type="Proteomes" id="UP000317243">
    <property type="component" value="Unassembled WGS sequence"/>
</dbReference>